<organism evidence="1 2">
    <name type="scientific">Halomonas alkalicola</name>
    <dbReference type="NCBI Taxonomy" id="1930622"/>
    <lineage>
        <taxon>Bacteria</taxon>
        <taxon>Pseudomonadati</taxon>
        <taxon>Pseudomonadota</taxon>
        <taxon>Gammaproteobacteria</taxon>
        <taxon>Oceanospirillales</taxon>
        <taxon>Halomonadaceae</taxon>
        <taxon>Halomonas</taxon>
    </lineage>
</organism>
<dbReference type="Proteomes" id="UP001235344">
    <property type="component" value="Chromosome"/>
</dbReference>
<evidence type="ECO:0008006" key="3">
    <source>
        <dbReference type="Google" id="ProtNLM"/>
    </source>
</evidence>
<dbReference type="RefSeq" id="WP_305503580.1">
    <property type="nucleotide sequence ID" value="NZ_CP131913.1"/>
</dbReference>
<dbReference type="EMBL" id="CP131913">
    <property type="protein sequence ID" value="WLI74835.1"/>
    <property type="molecule type" value="Genomic_DNA"/>
</dbReference>
<name>A0ABY9HB57_9GAMM</name>
<dbReference type="PROSITE" id="PS51257">
    <property type="entry name" value="PROKAR_LIPOPROTEIN"/>
    <property type="match status" value="1"/>
</dbReference>
<proteinExistence type="predicted"/>
<protein>
    <recommendedName>
        <fullName evidence="3">DUF4136 domain-containing protein</fullName>
    </recommendedName>
</protein>
<evidence type="ECO:0000313" key="1">
    <source>
        <dbReference type="EMBL" id="WLI74835.1"/>
    </source>
</evidence>
<gene>
    <name evidence="1" type="ORF">B6N23_08180</name>
</gene>
<reference evidence="1 2" key="1">
    <citation type="submission" date="2023-08" db="EMBL/GenBank/DDBJ databases">
        <title>Transcriptome Analysis of Halomonas alkalicola CICC 11012s to Identify the Genes Involved in Alkaline Tolerances.</title>
        <authorList>
            <person name="Zhai L."/>
        </authorList>
    </citation>
    <scope>NUCLEOTIDE SEQUENCE [LARGE SCALE GENOMIC DNA]</scope>
    <source>
        <strain evidence="1 2">CICC 11012s</strain>
    </source>
</reference>
<evidence type="ECO:0000313" key="2">
    <source>
        <dbReference type="Proteomes" id="UP001235344"/>
    </source>
</evidence>
<accession>A0ABY9HB57</accession>
<keyword evidence="2" id="KW-1185">Reference proteome</keyword>
<sequence>MTMRPWRLPLERIIVLGIVLVVAGCQTTPSTLPVAEPRPAAECRWTIGDGAIQPLVRAAVEALEADGFLIRHTDLALGLVSAERTRILPAYGDRHDRWDSRGMFGGIGIGGGRGGVSSGVMIGFGGVGSLTRDATQLERVSLLAGDGEVRVSRDIQVIDWRGELAEARSASTAEFCRGLRDAIEAGGAS</sequence>